<keyword evidence="1" id="KW-0378">Hydrolase</keyword>
<gene>
    <name evidence="3" type="ORF">BHD05_12845</name>
</gene>
<dbReference type="InterPro" id="IPR015797">
    <property type="entry name" value="NUDIX_hydrolase-like_dom_sf"/>
</dbReference>
<dbReference type="Proteomes" id="UP000464507">
    <property type="component" value="Chromosome"/>
</dbReference>
<dbReference type="CDD" id="cd24158">
    <property type="entry name" value="NUDIX_ADPRase_Rv1700"/>
    <property type="match status" value="1"/>
</dbReference>
<evidence type="ECO:0000256" key="1">
    <source>
        <dbReference type="ARBA" id="ARBA00022801"/>
    </source>
</evidence>
<dbReference type="GO" id="GO:0016787">
    <property type="term" value="F:hydrolase activity"/>
    <property type="evidence" value="ECO:0007669"/>
    <property type="project" value="UniProtKB-KW"/>
</dbReference>
<dbReference type="SUPFAM" id="SSF55811">
    <property type="entry name" value="Nudix"/>
    <property type="match status" value="1"/>
</dbReference>
<evidence type="ECO:0000313" key="4">
    <source>
        <dbReference type="Proteomes" id="UP000464507"/>
    </source>
</evidence>
<dbReference type="AlphaFoldDB" id="A0A7L5AK22"/>
<proteinExistence type="predicted"/>
<evidence type="ECO:0000259" key="2">
    <source>
        <dbReference type="PROSITE" id="PS51462"/>
    </source>
</evidence>
<dbReference type="PANTHER" id="PTHR11839">
    <property type="entry name" value="UDP/ADP-SUGAR PYROPHOSPHATASE"/>
    <property type="match status" value="1"/>
</dbReference>
<dbReference type="Pfam" id="PF00293">
    <property type="entry name" value="NUDIX"/>
    <property type="match status" value="1"/>
</dbReference>
<reference evidence="3 4" key="1">
    <citation type="submission" date="2016-09" db="EMBL/GenBank/DDBJ databases">
        <title>Complete genome sequence of microbes from the polar regions.</title>
        <authorList>
            <person name="Liao L."/>
            <person name="Chen B."/>
        </authorList>
    </citation>
    <scope>NUCLEOTIDE SEQUENCE [LARGE SCALE GENOMIC DNA]</scope>
    <source>
        <strain evidence="3 4">ZS314</strain>
    </source>
</reference>
<organism evidence="3 4">
    <name type="scientific">Marisediminicola antarctica</name>
    <dbReference type="NCBI Taxonomy" id="674079"/>
    <lineage>
        <taxon>Bacteria</taxon>
        <taxon>Bacillati</taxon>
        <taxon>Actinomycetota</taxon>
        <taxon>Actinomycetes</taxon>
        <taxon>Micrococcales</taxon>
        <taxon>Microbacteriaceae</taxon>
        <taxon>Marisediminicola</taxon>
    </lineage>
</organism>
<dbReference type="PANTHER" id="PTHR11839:SF31">
    <property type="entry name" value="ADP-RIBOSE PYROPHOSPHATASE"/>
    <property type="match status" value="1"/>
</dbReference>
<sequence>MSDPQGLRDDPAPQRITASETVFAGAVWDVCRESFDYSGTPITREYVDHPGAVAILALDDDGRVLLIKQYRHPIAARDWELPAGLLDEAGEAPVDGAIRELAEEADLEATRWHLLAEFFTSPGGSNESIRIFLARGLSATAHPFARFDEEAEMETRWVDLDEIVEAVLTRSVTNSILGFAVLAAAASRTRGWDTLGDPRSAWPWHPKLGQPATP</sequence>
<dbReference type="OrthoDB" id="9806150at2"/>
<name>A0A7L5AK22_9MICO</name>
<evidence type="ECO:0000313" key="3">
    <source>
        <dbReference type="EMBL" id="QHO70402.1"/>
    </source>
</evidence>
<dbReference type="GO" id="GO:0019693">
    <property type="term" value="P:ribose phosphate metabolic process"/>
    <property type="evidence" value="ECO:0007669"/>
    <property type="project" value="TreeGrafter"/>
</dbReference>
<dbReference type="PROSITE" id="PS51462">
    <property type="entry name" value="NUDIX"/>
    <property type="match status" value="1"/>
</dbReference>
<dbReference type="KEGG" id="mant:BHD05_12845"/>
<feature type="domain" description="Nudix hydrolase" evidence="2">
    <location>
        <begin position="47"/>
        <end position="180"/>
    </location>
</feature>
<accession>A0A7L5AK22</accession>
<protein>
    <submittedName>
        <fullName evidence="3">ADP-ribose pyrophosphatase</fullName>
    </submittedName>
</protein>
<dbReference type="RefSeq" id="WP_161886784.1">
    <property type="nucleotide sequence ID" value="NZ_CP017146.1"/>
</dbReference>
<dbReference type="EMBL" id="CP017146">
    <property type="protein sequence ID" value="QHO70402.1"/>
    <property type="molecule type" value="Genomic_DNA"/>
</dbReference>
<keyword evidence="4" id="KW-1185">Reference proteome</keyword>
<dbReference type="InterPro" id="IPR000086">
    <property type="entry name" value="NUDIX_hydrolase_dom"/>
</dbReference>
<dbReference type="GO" id="GO:0005829">
    <property type="term" value="C:cytosol"/>
    <property type="evidence" value="ECO:0007669"/>
    <property type="project" value="TreeGrafter"/>
</dbReference>
<dbReference type="Gene3D" id="3.90.79.10">
    <property type="entry name" value="Nucleoside Triphosphate Pyrophosphohydrolase"/>
    <property type="match status" value="1"/>
</dbReference>
<dbReference type="GO" id="GO:0006753">
    <property type="term" value="P:nucleoside phosphate metabolic process"/>
    <property type="evidence" value="ECO:0007669"/>
    <property type="project" value="TreeGrafter"/>
</dbReference>